<evidence type="ECO:0000313" key="2">
    <source>
        <dbReference type="Proteomes" id="UP001152795"/>
    </source>
</evidence>
<gene>
    <name evidence="1" type="ORF">PACLA_8A019021</name>
</gene>
<name>A0A7D9EN25_PARCT</name>
<organism evidence="1 2">
    <name type="scientific">Paramuricea clavata</name>
    <name type="common">Red gorgonian</name>
    <name type="synonym">Violescent sea-whip</name>
    <dbReference type="NCBI Taxonomy" id="317549"/>
    <lineage>
        <taxon>Eukaryota</taxon>
        <taxon>Metazoa</taxon>
        <taxon>Cnidaria</taxon>
        <taxon>Anthozoa</taxon>
        <taxon>Octocorallia</taxon>
        <taxon>Malacalcyonacea</taxon>
        <taxon>Plexauridae</taxon>
        <taxon>Paramuricea</taxon>
    </lineage>
</organism>
<proteinExistence type="predicted"/>
<protein>
    <submittedName>
        <fullName evidence="1">Uncharacterized protein</fullName>
    </submittedName>
</protein>
<feature type="non-terminal residue" evidence="1">
    <location>
        <position position="1"/>
    </location>
</feature>
<dbReference type="PANTHER" id="PTHR19446">
    <property type="entry name" value="REVERSE TRANSCRIPTASES"/>
    <property type="match status" value="1"/>
</dbReference>
<dbReference type="OrthoDB" id="414730at2759"/>
<dbReference type="Proteomes" id="UP001152795">
    <property type="component" value="Unassembled WGS sequence"/>
</dbReference>
<accession>A0A7D9EN25</accession>
<feature type="non-terminal residue" evidence="1">
    <location>
        <position position="84"/>
    </location>
</feature>
<dbReference type="SUPFAM" id="SSF56672">
    <property type="entry name" value="DNA/RNA polymerases"/>
    <property type="match status" value="1"/>
</dbReference>
<evidence type="ECO:0000313" key="1">
    <source>
        <dbReference type="EMBL" id="CAB4012384.1"/>
    </source>
</evidence>
<dbReference type="AlphaFoldDB" id="A0A7D9EN25"/>
<sequence>SLTCGSVPAEWKVSNIIPISKGGQKNEVSNYRPISLLPILSKVLERCIYDQLINHVSSELHKLQYGFFRGKSTTSQSLKVLHEL</sequence>
<reference evidence="1" key="1">
    <citation type="submission" date="2020-04" db="EMBL/GenBank/DDBJ databases">
        <authorList>
            <person name="Alioto T."/>
            <person name="Alioto T."/>
            <person name="Gomez Garrido J."/>
        </authorList>
    </citation>
    <scope>NUCLEOTIDE SEQUENCE</scope>
    <source>
        <strain evidence="1">A484AB</strain>
    </source>
</reference>
<dbReference type="InterPro" id="IPR043502">
    <property type="entry name" value="DNA/RNA_pol_sf"/>
</dbReference>
<keyword evidence="2" id="KW-1185">Reference proteome</keyword>
<dbReference type="EMBL" id="CACRXK020007491">
    <property type="protein sequence ID" value="CAB4012384.1"/>
    <property type="molecule type" value="Genomic_DNA"/>
</dbReference>
<comment type="caution">
    <text evidence="1">The sequence shown here is derived from an EMBL/GenBank/DDBJ whole genome shotgun (WGS) entry which is preliminary data.</text>
</comment>